<feature type="compositionally biased region" description="Polar residues" evidence="2">
    <location>
        <begin position="438"/>
        <end position="449"/>
    </location>
</feature>
<evidence type="ECO:0000256" key="2">
    <source>
        <dbReference type="SAM" id="MobiDB-lite"/>
    </source>
</evidence>
<keyword evidence="1" id="KW-0175">Coiled coil</keyword>
<dbReference type="HOGENOM" id="CLU_457208_0_0_1"/>
<organism evidence="3 4">
    <name type="scientific">Cochliobolus carbonum (strain 26-R-13)</name>
    <name type="common">Maize leaf spot fungus</name>
    <name type="synonym">Bipolaris zeicola</name>
    <dbReference type="NCBI Taxonomy" id="930089"/>
    <lineage>
        <taxon>Eukaryota</taxon>
        <taxon>Fungi</taxon>
        <taxon>Dikarya</taxon>
        <taxon>Ascomycota</taxon>
        <taxon>Pezizomycotina</taxon>
        <taxon>Dothideomycetes</taxon>
        <taxon>Pleosporomycetidae</taxon>
        <taxon>Pleosporales</taxon>
        <taxon>Pleosporineae</taxon>
        <taxon>Pleosporaceae</taxon>
        <taxon>Bipolaris</taxon>
    </lineage>
</organism>
<keyword evidence="4" id="KW-1185">Reference proteome</keyword>
<name>W6Z523_COCC2</name>
<dbReference type="eggNOG" id="ENOG502R25R">
    <property type="taxonomic scope" value="Eukaryota"/>
</dbReference>
<evidence type="ECO:0000313" key="3">
    <source>
        <dbReference type="EMBL" id="EUC38781.1"/>
    </source>
</evidence>
<feature type="compositionally biased region" description="Polar residues" evidence="2">
    <location>
        <begin position="547"/>
        <end position="573"/>
    </location>
</feature>
<proteinExistence type="predicted"/>
<reference evidence="3 4" key="1">
    <citation type="journal article" date="2013" name="PLoS Genet.">
        <title>Comparative genome structure, secondary metabolite, and effector coding capacity across Cochliobolus pathogens.</title>
        <authorList>
            <person name="Condon B.J."/>
            <person name="Leng Y."/>
            <person name="Wu D."/>
            <person name="Bushley K.E."/>
            <person name="Ohm R.A."/>
            <person name="Otillar R."/>
            <person name="Martin J."/>
            <person name="Schackwitz W."/>
            <person name="Grimwood J."/>
            <person name="MohdZainudin N."/>
            <person name="Xue C."/>
            <person name="Wang R."/>
            <person name="Manning V.A."/>
            <person name="Dhillon B."/>
            <person name="Tu Z.J."/>
            <person name="Steffenson B.J."/>
            <person name="Salamov A."/>
            <person name="Sun H."/>
            <person name="Lowry S."/>
            <person name="LaButti K."/>
            <person name="Han J."/>
            <person name="Copeland A."/>
            <person name="Lindquist E."/>
            <person name="Barry K."/>
            <person name="Schmutz J."/>
            <person name="Baker S.E."/>
            <person name="Ciuffetti L.M."/>
            <person name="Grigoriev I.V."/>
            <person name="Zhong S."/>
            <person name="Turgeon B.G."/>
        </authorList>
    </citation>
    <scope>NUCLEOTIDE SEQUENCE [LARGE SCALE GENOMIC DNA]</scope>
    <source>
        <strain evidence="3 4">26-R-13</strain>
    </source>
</reference>
<sequence length="661" mass="72444">MVDTYDGPLADDLSDLSSPSSPTQTASMSDSEEPSSKEINRRLAQALDYLDEQGGDDSPTIYMERVNRIDKYLLQQLPQQGIKFENALYQHLRDTVRQEVEAYDAAKQSARTVVENEESLLESRSDLSPGQQSHCHSESVTHALHREDEQIHDPVTGPLRKDEKTQETVQTKRTFRYGGPSSDAEVWHRKFPAILQFPETHQLAHWESLKIDFDLDESVKKQKAEGSVVETNVSFDHPALDQYKSLGLYESGSRFKLPTPKKEIEEEIRRLCTVDQIAKAVEEFNTGEGKDESGKKYAPRIFLHKLSVQQKDGPTDIRRAVNASPTKPRQRLVRSGARSGSANATQVQLPTTKSAATDSSSVAEATPIVVQTPTKLSSGKPLASLPRTWENRVAIANDLVRMSREEAEAAEKMARAAREKARKATLDALKIADQANGKLTSDNCMSSPVSRRINRERETSLEKSPRRQSGVSTAPPSAETTPTTDVVPIEDSDDAPRSESPAVDMSQFVHTPAGVTTPKPSSSRTVRRKRSIGDEAYTPESKRSKVGTPSSLGNGTSGMHQTSGKSTSSPQTNAATKKSSVAKKPAAKPRTKPGGKPGNTAAVVKPESSKATAAGKAARRIRAKKVVKEQVGDDEHMEELEETVVEITKVRGTRDGARHAK</sequence>
<dbReference type="EMBL" id="KI964540">
    <property type="protein sequence ID" value="EUC38781.1"/>
    <property type="molecule type" value="Genomic_DNA"/>
</dbReference>
<feature type="compositionally biased region" description="Low complexity" evidence="2">
    <location>
        <begin position="8"/>
        <end position="22"/>
    </location>
</feature>
<feature type="compositionally biased region" description="Low complexity" evidence="2">
    <location>
        <begin position="472"/>
        <end position="484"/>
    </location>
</feature>
<dbReference type="RefSeq" id="XP_007706878.1">
    <property type="nucleotide sequence ID" value="XM_007708688.1"/>
</dbReference>
<feature type="region of interest" description="Disordered" evidence="2">
    <location>
        <begin position="318"/>
        <end position="362"/>
    </location>
</feature>
<feature type="compositionally biased region" description="Low complexity" evidence="2">
    <location>
        <begin position="574"/>
        <end position="584"/>
    </location>
</feature>
<dbReference type="Proteomes" id="UP000053841">
    <property type="component" value="Unassembled WGS sequence"/>
</dbReference>
<feature type="compositionally biased region" description="Basic and acidic residues" evidence="2">
    <location>
        <begin position="453"/>
        <end position="465"/>
    </location>
</feature>
<accession>W6Z523</accession>
<feature type="region of interest" description="Disordered" evidence="2">
    <location>
        <begin position="123"/>
        <end position="170"/>
    </location>
</feature>
<feature type="coiled-coil region" evidence="1">
    <location>
        <begin position="399"/>
        <end position="427"/>
    </location>
</feature>
<feature type="region of interest" description="Disordered" evidence="2">
    <location>
        <begin position="1"/>
        <end position="39"/>
    </location>
</feature>
<protein>
    <submittedName>
        <fullName evidence="3">Uncharacterized protein</fullName>
    </submittedName>
</protein>
<gene>
    <name evidence="3" type="ORF">COCCADRAFT_32147</name>
</gene>
<evidence type="ECO:0000256" key="1">
    <source>
        <dbReference type="SAM" id="Coils"/>
    </source>
</evidence>
<feature type="compositionally biased region" description="Basic and acidic residues" evidence="2">
    <location>
        <begin position="135"/>
        <end position="152"/>
    </location>
</feature>
<dbReference type="GeneID" id="19147142"/>
<feature type="region of interest" description="Disordered" evidence="2">
    <location>
        <begin position="438"/>
        <end position="620"/>
    </location>
</feature>
<dbReference type="STRING" id="930089.W6Z523"/>
<feature type="compositionally biased region" description="Polar residues" evidence="2">
    <location>
        <begin position="338"/>
        <end position="362"/>
    </location>
</feature>
<evidence type="ECO:0000313" key="4">
    <source>
        <dbReference type="Proteomes" id="UP000053841"/>
    </source>
</evidence>
<dbReference type="AlphaFoldDB" id="W6Z523"/>
<dbReference type="KEGG" id="bze:COCCADRAFT_32147"/>
<dbReference type="OrthoDB" id="3779124at2759"/>